<accession>A0ABV3JMX5</accession>
<keyword evidence="3" id="KW-1185">Reference proteome</keyword>
<keyword evidence="1" id="KW-0732">Signal</keyword>
<feature type="chain" id="PRO_5046671797" evidence="1">
    <location>
        <begin position="34"/>
        <end position="318"/>
    </location>
</feature>
<dbReference type="Pfam" id="PF06314">
    <property type="entry name" value="ADC"/>
    <property type="match status" value="1"/>
</dbReference>
<dbReference type="Gene3D" id="2.40.400.10">
    <property type="entry name" value="Acetoacetate decarboxylase-like"/>
    <property type="match status" value="1"/>
</dbReference>
<protein>
    <submittedName>
        <fullName evidence="2">Acetoacetate decarboxylase family protein</fullName>
    </submittedName>
</protein>
<feature type="signal peptide" evidence="1">
    <location>
        <begin position="1"/>
        <end position="33"/>
    </location>
</feature>
<proteinExistence type="predicted"/>
<dbReference type="EMBL" id="JBFATE010000016">
    <property type="protein sequence ID" value="MEV5249478.1"/>
    <property type="molecule type" value="Genomic_DNA"/>
</dbReference>
<dbReference type="Proteomes" id="UP001552527">
    <property type="component" value="Unassembled WGS sequence"/>
</dbReference>
<sequence length="318" mass="33556">MSEKSSGDLGRRGLISTGLAAVASTALSAPAFAYDGASADRAAAKTSTSVPDGELLGYSLPLSARGTANIVSAPPWHYAGTVVGVEFWTSPEAAERALAAGLTSDPETAGHGYALFIDWQFSGDDREYLDPVRSQYAEFLVLLDARWEGAPVTWCPFIYVDNDAALARGWFQGFPKKLGAIHQTRAFPVASQAAPVVGEGGVFAASASVAGHRLADAQVTLREPSSTLPALSRPIVNLRHFPRLTAGQYGNPAVHELTQSVLDNPRVAETWTGTGTLRFPQVPGEELADLQIVRTGAGFRGSLSYTVTDLKILTGPDA</sequence>
<evidence type="ECO:0000313" key="2">
    <source>
        <dbReference type="EMBL" id="MEV5249478.1"/>
    </source>
</evidence>
<comment type="caution">
    <text evidence="2">The sequence shown here is derived from an EMBL/GenBank/DDBJ whole genome shotgun (WGS) entry which is preliminary data.</text>
</comment>
<reference evidence="2 3" key="1">
    <citation type="submission" date="2024-06" db="EMBL/GenBank/DDBJ databases">
        <title>The Natural Products Discovery Center: Release of the First 8490 Sequenced Strains for Exploring Actinobacteria Biosynthetic Diversity.</title>
        <authorList>
            <person name="Kalkreuter E."/>
            <person name="Kautsar S.A."/>
            <person name="Yang D."/>
            <person name="Bader C.D."/>
            <person name="Teijaro C.N."/>
            <person name="Fluegel L."/>
            <person name="Davis C.M."/>
            <person name="Simpson J.R."/>
            <person name="Lauterbach L."/>
            <person name="Steele A.D."/>
            <person name="Gui C."/>
            <person name="Meng S."/>
            <person name="Li G."/>
            <person name="Viehrig K."/>
            <person name="Ye F."/>
            <person name="Su P."/>
            <person name="Kiefer A.F."/>
            <person name="Nichols A."/>
            <person name="Cepeda A.J."/>
            <person name="Yan W."/>
            <person name="Fan B."/>
            <person name="Jiang Y."/>
            <person name="Adhikari A."/>
            <person name="Zheng C.-J."/>
            <person name="Schuster L."/>
            <person name="Cowan T.M."/>
            <person name="Smanski M.J."/>
            <person name="Chevrette M.G."/>
            <person name="De Carvalho L.P.S."/>
            <person name="Shen B."/>
        </authorList>
    </citation>
    <scope>NUCLEOTIDE SEQUENCE [LARGE SCALE GENOMIC DNA]</scope>
    <source>
        <strain evidence="2 3">NPDC052768</strain>
    </source>
</reference>
<dbReference type="SUPFAM" id="SSF160104">
    <property type="entry name" value="Acetoacetate decarboxylase-like"/>
    <property type="match status" value="1"/>
</dbReference>
<dbReference type="InterPro" id="IPR023375">
    <property type="entry name" value="ADC_dom_sf"/>
</dbReference>
<dbReference type="RefSeq" id="WP_364026570.1">
    <property type="nucleotide sequence ID" value="NZ_JBFATD010000016.1"/>
</dbReference>
<evidence type="ECO:0000313" key="3">
    <source>
        <dbReference type="Proteomes" id="UP001552527"/>
    </source>
</evidence>
<organism evidence="2 3">
    <name type="scientific">Streptomyces werraensis</name>
    <dbReference type="NCBI Taxonomy" id="68284"/>
    <lineage>
        <taxon>Bacteria</taxon>
        <taxon>Bacillati</taxon>
        <taxon>Actinomycetota</taxon>
        <taxon>Actinomycetes</taxon>
        <taxon>Kitasatosporales</taxon>
        <taxon>Streptomycetaceae</taxon>
        <taxon>Streptomyces</taxon>
    </lineage>
</organism>
<dbReference type="InterPro" id="IPR010451">
    <property type="entry name" value="Acetoacetate_decarboxylase"/>
</dbReference>
<gene>
    <name evidence="2" type="ORF">AB0K95_30055</name>
</gene>
<evidence type="ECO:0000256" key="1">
    <source>
        <dbReference type="SAM" id="SignalP"/>
    </source>
</evidence>
<dbReference type="PROSITE" id="PS51318">
    <property type="entry name" value="TAT"/>
    <property type="match status" value="1"/>
</dbReference>
<name>A0ABV3JMX5_9ACTN</name>
<dbReference type="InterPro" id="IPR006311">
    <property type="entry name" value="TAT_signal"/>
</dbReference>